<gene>
    <name evidence="5 7" type="primary">hrcA</name>
    <name evidence="7" type="ORF">EGN60_01135</name>
</gene>
<evidence type="ECO:0000313" key="7">
    <source>
        <dbReference type="EMBL" id="AZG68574.1"/>
    </source>
</evidence>
<proteinExistence type="inferred from homology"/>
<comment type="function">
    <text evidence="5">Negative regulator of class I heat shock genes (grpE-dnaK-dnaJ and groELS operons). Prevents heat-shock induction of these operons.</text>
</comment>
<dbReference type="KEGG" id="mstr:EGN60_01135"/>
<dbReference type="AlphaFoldDB" id="A0A3G8LGQ3"/>
<evidence type="ECO:0000259" key="6">
    <source>
        <dbReference type="Pfam" id="PF01628"/>
    </source>
</evidence>
<keyword evidence="8" id="KW-1185">Reference proteome</keyword>
<evidence type="ECO:0000256" key="5">
    <source>
        <dbReference type="HAMAP-Rule" id="MF_00081"/>
    </source>
</evidence>
<evidence type="ECO:0000256" key="2">
    <source>
        <dbReference type="ARBA" id="ARBA00023015"/>
    </source>
</evidence>
<dbReference type="PIRSF" id="PIRSF005485">
    <property type="entry name" value="HrcA"/>
    <property type="match status" value="1"/>
</dbReference>
<dbReference type="OrthoDB" id="9783139at2"/>
<dbReference type="GO" id="GO:0003677">
    <property type="term" value="F:DNA binding"/>
    <property type="evidence" value="ECO:0007669"/>
    <property type="project" value="InterPro"/>
</dbReference>
<dbReference type="GO" id="GO:0045892">
    <property type="term" value="P:negative regulation of DNA-templated transcription"/>
    <property type="evidence" value="ECO:0007669"/>
    <property type="project" value="UniProtKB-UniRule"/>
</dbReference>
<keyword evidence="4 5" id="KW-0804">Transcription</keyword>
<dbReference type="SUPFAM" id="SSF46785">
    <property type="entry name" value="Winged helix' DNA-binding domain"/>
    <property type="match status" value="1"/>
</dbReference>
<sequence length="341" mass="38772">MQEKSEKKLNSKVLEYFKYIVDMYIETGEPVGSKKLVSKYNLTCSSATIRNIMAQLEKKGFLEKQHTSGGRIPSTLGLEFYTKKLVYNPKKFFENKLEDLLAKRRLNVQTTLDEAAGIVSEMAGFAIVASSNNNSETLKSIQLTTLNDFSAVVVLVTSSGNVQNKIFKFEKELALNDLRIAIRLFKERLVDTPLISLSEKVEALAPILAEQVKNYEIIIQQFIKNIFTFEEKIENKAFNKNSIILSENIERTDLVKILDLIDNHSVWETLENNIDEDNNIKLDFSRPNLNIISKKIGFNNLKNIKELSIVGPKNINISESLEVLDMLEKVIKNENEGEGNE</sequence>
<dbReference type="Proteomes" id="UP000275883">
    <property type="component" value="Chromosome"/>
</dbReference>
<dbReference type="Gene3D" id="1.10.10.10">
    <property type="entry name" value="Winged helix-like DNA-binding domain superfamily/Winged helix DNA-binding domain"/>
    <property type="match status" value="1"/>
</dbReference>
<keyword evidence="3 5" id="KW-0346">Stress response</keyword>
<reference evidence="7 8" key="1">
    <citation type="submission" date="2018-11" db="EMBL/GenBank/DDBJ databases">
        <title>Genome sequence of Mycoplasma struthionis sp. nov.</title>
        <authorList>
            <person name="Spergser J."/>
        </authorList>
    </citation>
    <scope>NUCLEOTIDE SEQUENCE [LARGE SCALE GENOMIC DNA]</scope>
    <source>
        <strain evidence="7 8">237IA</strain>
    </source>
</reference>
<evidence type="ECO:0000256" key="4">
    <source>
        <dbReference type="ARBA" id="ARBA00023163"/>
    </source>
</evidence>
<dbReference type="PANTHER" id="PTHR34824:SF1">
    <property type="entry name" value="HEAT-INDUCIBLE TRANSCRIPTION REPRESSOR HRCA"/>
    <property type="match status" value="1"/>
</dbReference>
<feature type="domain" description="Heat-inducible transcription repressor HrcA C-terminal" evidence="6">
    <location>
        <begin position="110"/>
        <end position="316"/>
    </location>
</feature>
<accession>A0A3G8LGQ3</accession>
<protein>
    <recommendedName>
        <fullName evidence="5">Heat-inducible transcription repressor HrcA</fullName>
    </recommendedName>
</protein>
<dbReference type="InterPro" id="IPR036388">
    <property type="entry name" value="WH-like_DNA-bd_sf"/>
</dbReference>
<evidence type="ECO:0000256" key="3">
    <source>
        <dbReference type="ARBA" id="ARBA00023016"/>
    </source>
</evidence>
<dbReference type="Pfam" id="PF01628">
    <property type="entry name" value="HrcA"/>
    <property type="match status" value="1"/>
</dbReference>
<dbReference type="NCBIfam" id="TIGR00331">
    <property type="entry name" value="hrcA"/>
    <property type="match status" value="1"/>
</dbReference>
<dbReference type="InterPro" id="IPR021153">
    <property type="entry name" value="HrcA_C"/>
</dbReference>
<dbReference type="PANTHER" id="PTHR34824">
    <property type="entry name" value="HEAT-INDUCIBLE TRANSCRIPTION REPRESSOR HRCA"/>
    <property type="match status" value="1"/>
</dbReference>
<organism evidence="7 8">
    <name type="scientific">Mycoplasma struthionis</name>
    <dbReference type="NCBI Taxonomy" id="538220"/>
    <lineage>
        <taxon>Bacteria</taxon>
        <taxon>Bacillati</taxon>
        <taxon>Mycoplasmatota</taxon>
        <taxon>Mollicutes</taxon>
        <taxon>Mycoplasmataceae</taxon>
        <taxon>Mycoplasma</taxon>
    </lineage>
</organism>
<keyword evidence="1 5" id="KW-0678">Repressor</keyword>
<dbReference type="RefSeq" id="WP_124724269.1">
    <property type="nucleotide sequence ID" value="NZ_CP034044.1"/>
</dbReference>
<evidence type="ECO:0000313" key="8">
    <source>
        <dbReference type="Proteomes" id="UP000275883"/>
    </source>
</evidence>
<dbReference type="InterPro" id="IPR002571">
    <property type="entry name" value="HrcA"/>
</dbReference>
<evidence type="ECO:0000256" key="1">
    <source>
        <dbReference type="ARBA" id="ARBA00022491"/>
    </source>
</evidence>
<dbReference type="SUPFAM" id="SSF55781">
    <property type="entry name" value="GAF domain-like"/>
    <property type="match status" value="1"/>
</dbReference>
<dbReference type="HAMAP" id="MF_00081">
    <property type="entry name" value="HrcA"/>
    <property type="match status" value="1"/>
</dbReference>
<dbReference type="EMBL" id="CP034044">
    <property type="protein sequence ID" value="AZG68574.1"/>
    <property type="molecule type" value="Genomic_DNA"/>
</dbReference>
<dbReference type="InterPro" id="IPR036390">
    <property type="entry name" value="WH_DNA-bd_sf"/>
</dbReference>
<name>A0A3G8LGQ3_9MOLU</name>
<keyword evidence="2 5" id="KW-0805">Transcription regulation</keyword>
<comment type="similarity">
    <text evidence="5">Belongs to the HrcA family.</text>
</comment>